<dbReference type="GO" id="GO:0008803">
    <property type="term" value="F:bis(5'-nucleosyl)-tetraphosphatase (symmetrical) activity"/>
    <property type="evidence" value="ECO:0007669"/>
    <property type="project" value="TreeGrafter"/>
</dbReference>
<dbReference type="Gene3D" id="3.60.21.10">
    <property type="match status" value="1"/>
</dbReference>
<evidence type="ECO:0000313" key="3">
    <source>
        <dbReference type="Proteomes" id="UP000235682"/>
    </source>
</evidence>
<dbReference type="SUPFAM" id="SSF56300">
    <property type="entry name" value="Metallo-dependent phosphatases"/>
    <property type="match status" value="1"/>
</dbReference>
<keyword evidence="3" id="KW-1185">Reference proteome</keyword>
<organism evidence="2 3">
    <name type="scientific">Dolosicoccus paucivorans</name>
    <dbReference type="NCBI Taxonomy" id="84521"/>
    <lineage>
        <taxon>Bacteria</taxon>
        <taxon>Bacillati</taxon>
        <taxon>Bacillota</taxon>
        <taxon>Bacilli</taxon>
        <taxon>Lactobacillales</taxon>
        <taxon>Aerococcaceae</taxon>
        <taxon>Dolosicoccus</taxon>
    </lineage>
</organism>
<dbReference type="AlphaFoldDB" id="A0A2N6SNN9"/>
<reference evidence="2 3" key="1">
    <citation type="submission" date="2017-09" db="EMBL/GenBank/DDBJ databases">
        <title>Bacterial strain isolated from the female urinary microbiota.</title>
        <authorList>
            <person name="Thomas-White K."/>
            <person name="Kumar N."/>
            <person name="Forster S."/>
            <person name="Putonti C."/>
            <person name="Lawley T."/>
            <person name="Wolfe A.J."/>
        </authorList>
    </citation>
    <scope>NUCLEOTIDE SEQUENCE [LARGE SCALE GENOMIC DNA]</scope>
    <source>
        <strain evidence="2 3">UMB0852</strain>
    </source>
</reference>
<dbReference type="GO" id="GO:0110154">
    <property type="term" value="P:RNA decapping"/>
    <property type="evidence" value="ECO:0007669"/>
    <property type="project" value="TreeGrafter"/>
</dbReference>
<dbReference type="GO" id="GO:0016791">
    <property type="term" value="F:phosphatase activity"/>
    <property type="evidence" value="ECO:0007669"/>
    <property type="project" value="TreeGrafter"/>
</dbReference>
<dbReference type="PANTHER" id="PTHR42850">
    <property type="entry name" value="METALLOPHOSPHOESTERASE"/>
    <property type="match status" value="1"/>
</dbReference>
<dbReference type="GO" id="GO:0005737">
    <property type="term" value="C:cytoplasm"/>
    <property type="evidence" value="ECO:0007669"/>
    <property type="project" value="TreeGrafter"/>
</dbReference>
<feature type="domain" description="Calcineurin-like phosphoesterase" evidence="1">
    <location>
        <begin position="8"/>
        <end position="202"/>
    </location>
</feature>
<dbReference type="RefSeq" id="WP_102227772.1">
    <property type="nucleotide sequence ID" value="NZ_PNFY01000017.1"/>
</dbReference>
<comment type="caution">
    <text evidence="2">The sequence shown here is derived from an EMBL/GenBank/DDBJ whole genome shotgun (WGS) entry which is preliminary data.</text>
</comment>
<protein>
    <submittedName>
        <fullName evidence="2">Serine/threonine protein phosphatase</fullName>
    </submittedName>
</protein>
<dbReference type="EMBL" id="PNHE01000008">
    <property type="protein sequence ID" value="PMC58679.1"/>
    <property type="molecule type" value="Genomic_DNA"/>
</dbReference>
<dbReference type="STRING" id="84521.SAMN04487994_102524"/>
<name>A0A2N6SNN9_9LACT</name>
<sequence>MNTKKKAFVIGDIHGMYQPFRHLLAHHQPDEQIVFLGDYIDRGPDSLSVLNGIWYFEQEYDAVCLRGNHEQMLLNFLEDPRENMEHYIQNGGWGTIQQLLGVKASSSDQPAMKCPVQIAETINDNHPQLMAWLDSLPYYYEFGNFVCVHAGVDLTLNDWRQSTKRDFIWIREPFFEGENKTGRQFIFGHTPIQYFPPSVIKRSLFYRQGMWGIDGGAVYQLPSSRLIGLKIDHDKILSCYQIKPSLTN</sequence>
<dbReference type="CDD" id="cd00144">
    <property type="entry name" value="MPP_PPP_family"/>
    <property type="match status" value="1"/>
</dbReference>
<accession>A0A2N6SNN9</accession>
<dbReference type="OrthoDB" id="384253at2"/>
<evidence type="ECO:0000313" key="2">
    <source>
        <dbReference type="EMBL" id="PMC58679.1"/>
    </source>
</evidence>
<proteinExistence type="predicted"/>
<dbReference type="Proteomes" id="UP000235682">
    <property type="component" value="Unassembled WGS sequence"/>
</dbReference>
<dbReference type="InterPro" id="IPR050126">
    <property type="entry name" value="Ap4A_hydrolase"/>
</dbReference>
<dbReference type="InterPro" id="IPR004843">
    <property type="entry name" value="Calcineurin-like_PHP"/>
</dbReference>
<gene>
    <name evidence="2" type="ORF">CJ205_03145</name>
</gene>
<evidence type="ECO:0000259" key="1">
    <source>
        <dbReference type="Pfam" id="PF00149"/>
    </source>
</evidence>
<dbReference type="Pfam" id="PF00149">
    <property type="entry name" value="Metallophos"/>
    <property type="match status" value="1"/>
</dbReference>
<dbReference type="InterPro" id="IPR029052">
    <property type="entry name" value="Metallo-depent_PP-like"/>
</dbReference>
<dbReference type="PANTHER" id="PTHR42850:SF4">
    <property type="entry name" value="ZINC-DEPENDENT ENDOPOLYPHOSPHATASE"/>
    <property type="match status" value="1"/>
</dbReference>